<comment type="catalytic activity">
    <reaction evidence="2">
        <text>Cleavage of hydrophobic, N-terminal signal or leader sequences from secreted and periplasmic proteins.</text>
        <dbReference type="EC" id="3.4.21.89"/>
    </reaction>
</comment>
<evidence type="ECO:0000256" key="1">
    <source>
        <dbReference type="ARBA" id="ARBA00009370"/>
    </source>
</evidence>
<gene>
    <name evidence="3" type="primary">lepB</name>
    <name evidence="3" type="ORF">DN745_05245</name>
</gene>
<comment type="caution">
    <text evidence="2">Lacks conserved residue(s) required for the propagation of feature annotation.</text>
</comment>
<dbReference type="Gene3D" id="2.10.109.10">
    <property type="entry name" value="Umud Fragment, subunit A"/>
    <property type="match status" value="1"/>
</dbReference>
<keyword evidence="2 3" id="KW-0378">Hydrolase</keyword>
<dbReference type="InterPro" id="IPR000223">
    <property type="entry name" value="Pept_S26A_signal_pept_1"/>
</dbReference>
<keyword evidence="2" id="KW-1133">Transmembrane helix</keyword>
<comment type="similarity">
    <text evidence="1 2">Belongs to the peptidase S26 family.</text>
</comment>
<evidence type="ECO:0000256" key="2">
    <source>
        <dbReference type="RuleBase" id="RU362042"/>
    </source>
</evidence>
<reference evidence="3 4" key="1">
    <citation type="submission" date="2018-06" db="EMBL/GenBank/DDBJ databases">
        <title>Lujinxingia sediminis gen. nov. sp. nov., a new facultative anaerobic member of the class Deltaproteobacteria, and proposal of Lujinxingaceae fam. nov.</title>
        <authorList>
            <person name="Guo L.-Y."/>
            <person name="Li C.-M."/>
            <person name="Wang S."/>
            <person name="Du Z.-J."/>
        </authorList>
    </citation>
    <scope>NUCLEOTIDE SEQUENCE [LARGE SCALE GENOMIC DNA]</scope>
    <source>
        <strain evidence="3 4">FA350</strain>
    </source>
</reference>
<protein>
    <recommendedName>
        <fullName evidence="2">Signal peptidase I</fullName>
        <ecNumber evidence="2">3.4.21.89</ecNumber>
    </recommendedName>
</protein>
<dbReference type="GO" id="GO:0004252">
    <property type="term" value="F:serine-type endopeptidase activity"/>
    <property type="evidence" value="ECO:0007669"/>
    <property type="project" value="InterPro"/>
</dbReference>
<name>A0A2Z4FJ83_9DELT</name>
<dbReference type="CDD" id="cd06530">
    <property type="entry name" value="S26_SPase_I"/>
    <property type="match status" value="1"/>
</dbReference>
<evidence type="ECO:0000313" key="3">
    <source>
        <dbReference type="EMBL" id="AWV88774.1"/>
    </source>
</evidence>
<feature type="transmembrane region" description="Helical" evidence="2">
    <location>
        <begin position="20"/>
        <end position="38"/>
    </location>
</feature>
<dbReference type="GO" id="GO:0016020">
    <property type="term" value="C:membrane"/>
    <property type="evidence" value="ECO:0007669"/>
    <property type="project" value="UniProtKB-SubCell"/>
</dbReference>
<dbReference type="InterPro" id="IPR019533">
    <property type="entry name" value="Peptidase_S26"/>
</dbReference>
<dbReference type="EC" id="3.4.21.89" evidence="2"/>
<dbReference type="InterPro" id="IPR036286">
    <property type="entry name" value="LexA/Signal_pep-like_sf"/>
</dbReference>
<dbReference type="PANTHER" id="PTHR43390:SF1">
    <property type="entry name" value="CHLOROPLAST PROCESSING PEPTIDASE"/>
    <property type="match status" value="1"/>
</dbReference>
<keyword evidence="2" id="KW-0812">Transmembrane</keyword>
<feature type="transmembrane region" description="Helical" evidence="2">
    <location>
        <begin position="109"/>
        <end position="132"/>
    </location>
</feature>
<keyword evidence="2" id="KW-0472">Membrane</keyword>
<dbReference type="Proteomes" id="UP000249799">
    <property type="component" value="Chromosome"/>
</dbReference>
<comment type="subcellular location">
    <subcellularLocation>
        <location evidence="2">Membrane</location>
        <topology evidence="2">Single-pass type II membrane protein</topology>
    </subcellularLocation>
</comment>
<evidence type="ECO:0000313" key="4">
    <source>
        <dbReference type="Proteomes" id="UP000249799"/>
    </source>
</evidence>
<dbReference type="GO" id="GO:0009003">
    <property type="term" value="F:signal peptidase activity"/>
    <property type="evidence" value="ECO:0007669"/>
    <property type="project" value="UniProtKB-EC"/>
</dbReference>
<dbReference type="Pfam" id="PF10502">
    <property type="entry name" value="Peptidase_S26"/>
    <property type="match status" value="1"/>
</dbReference>
<dbReference type="OrthoDB" id="9815782at2"/>
<keyword evidence="4" id="KW-1185">Reference proteome</keyword>
<dbReference type="EMBL" id="CP030032">
    <property type="protein sequence ID" value="AWV88774.1"/>
    <property type="molecule type" value="Genomic_DNA"/>
</dbReference>
<dbReference type="GO" id="GO:0006465">
    <property type="term" value="P:signal peptide processing"/>
    <property type="evidence" value="ECO:0007669"/>
    <property type="project" value="InterPro"/>
</dbReference>
<dbReference type="PANTHER" id="PTHR43390">
    <property type="entry name" value="SIGNAL PEPTIDASE I"/>
    <property type="match status" value="1"/>
</dbReference>
<proteinExistence type="inferred from homology"/>
<dbReference type="AlphaFoldDB" id="A0A2Z4FJ83"/>
<feature type="transmembrane region" description="Helical" evidence="2">
    <location>
        <begin position="45"/>
        <end position="64"/>
    </location>
</feature>
<dbReference type="RefSeq" id="WP_111332770.1">
    <property type="nucleotide sequence ID" value="NZ_CP030032.1"/>
</dbReference>
<dbReference type="KEGG" id="bsed:DN745_05245"/>
<dbReference type="SUPFAM" id="SSF51306">
    <property type="entry name" value="LexA/Signal peptidase"/>
    <property type="match status" value="1"/>
</dbReference>
<accession>A0A2Z4FJ83</accession>
<dbReference type="NCBIfam" id="TIGR02227">
    <property type="entry name" value="sigpep_I_bact"/>
    <property type="match status" value="1"/>
</dbReference>
<feature type="transmembrane region" description="Helical" evidence="2">
    <location>
        <begin position="70"/>
        <end position="89"/>
    </location>
</feature>
<sequence length="331" mass="37373">MTTDEQTEPTYSGEIKARKKSVAVLLTFLCPGLGSLYLGQMMRGLVINLLFLMALEIFVIAWSVTQFFPLPPFLVFVGGWLLFSTLLALENMRRIDEIEPYILRGYNHWTLYLVTFLLTFLLPIALTLNFGAKNLWHFEPVHTNAMYPTIQAGDLVLTDRNAFRAAPPSVGDIVAVKTTKGPSHDFLRIVAQPDDIIEMEGQALTINENEVRQAPLQPEEVVGAHLDEASELRPMVEHNRDQRYVIATSPNTFSGYILPPNQLSENAYFLLADNRSQTPDFIAKGVHNDPRDSRNFGPVGSNDFRGVPRYILWSRGPDGSVRWDRIGLRVR</sequence>
<organism evidence="3 4">
    <name type="scientific">Bradymonas sediminis</name>
    <dbReference type="NCBI Taxonomy" id="1548548"/>
    <lineage>
        <taxon>Bacteria</taxon>
        <taxon>Deltaproteobacteria</taxon>
        <taxon>Bradymonadales</taxon>
        <taxon>Bradymonadaceae</taxon>
        <taxon>Bradymonas</taxon>
    </lineage>
</organism>
<keyword evidence="2" id="KW-0645">Protease</keyword>